<reference evidence="10 11" key="1">
    <citation type="submission" date="2018-02" db="EMBL/GenBank/DDBJ databases">
        <title>Complete genome sequence of Agrobacterium tumefaciens 1D1609.</title>
        <authorList>
            <person name="Cho S.-T."/>
            <person name="Haryono M."/>
            <person name="Chang H.-H."/>
            <person name="Santos M.N."/>
            <person name="Lai E.-M."/>
            <person name="Kuo C.-H."/>
        </authorList>
    </citation>
    <scope>NUCLEOTIDE SEQUENCE [LARGE SCALE GENOMIC DNA]</scope>
    <source>
        <strain evidence="10 11">1D1609</strain>
        <plasmid evidence="11">Plasmid pat1d1609b</plasmid>
    </source>
</reference>
<keyword evidence="7 8" id="KW-0472">Membrane</keyword>
<evidence type="ECO:0000256" key="5">
    <source>
        <dbReference type="ARBA" id="ARBA00022692"/>
    </source>
</evidence>
<dbReference type="GO" id="GO:0005886">
    <property type="term" value="C:plasma membrane"/>
    <property type="evidence" value="ECO:0007669"/>
    <property type="project" value="UniProtKB-SubCell"/>
</dbReference>
<dbReference type="PANTHER" id="PTHR42929">
    <property type="entry name" value="INNER MEMBRANE ABC TRANSPORTER PERMEASE PROTEIN YDCU-RELATED-RELATED"/>
    <property type="match status" value="1"/>
</dbReference>
<feature type="transmembrane region" description="Helical" evidence="8">
    <location>
        <begin position="86"/>
        <end position="110"/>
    </location>
</feature>
<keyword evidence="5 8" id="KW-0812">Transmembrane</keyword>
<evidence type="ECO:0000313" key="11">
    <source>
        <dbReference type="Proteomes" id="UP000237717"/>
    </source>
</evidence>
<evidence type="ECO:0000256" key="7">
    <source>
        <dbReference type="ARBA" id="ARBA00023136"/>
    </source>
</evidence>
<name>A0A2L2LMM2_AGRTU</name>
<dbReference type="CDD" id="cd06261">
    <property type="entry name" value="TM_PBP2"/>
    <property type="match status" value="1"/>
</dbReference>
<comment type="similarity">
    <text evidence="2">Belongs to the binding-protein-dependent transport system permease family. CysTW subfamily.</text>
</comment>
<organism evidence="10 11">
    <name type="scientific">Agrobacterium tumefaciens</name>
    <dbReference type="NCBI Taxonomy" id="358"/>
    <lineage>
        <taxon>Bacteria</taxon>
        <taxon>Pseudomonadati</taxon>
        <taxon>Pseudomonadota</taxon>
        <taxon>Alphaproteobacteria</taxon>
        <taxon>Hyphomicrobiales</taxon>
        <taxon>Rhizobiaceae</taxon>
        <taxon>Rhizobium/Agrobacterium group</taxon>
        <taxon>Agrobacterium</taxon>
        <taxon>Agrobacterium tumefaciens complex</taxon>
    </lineage>
</organism>
<sequence length="266" mass="28866">MVLNAPLFIFLILVLVIPIVGIILFSFSSEHRLENYAEVLTSPVFVRVIATTVALGAIVAFTTIISAFIFSLWVLRLGSHAKALAIGLIVLPFFTSYLLRALSWIPMLGYNGLVNRLLLGLGLADTPLQLIYNPFAVVLGTSNVLFPVAVLPLLAAFHRIDQRLLDAAESLGASRWTAFRRVFLPLVAPATLSTAVMVFAVATGFYITPSVLGGGKVLLAPNLIELLIHRRGEWGTGAALTIVLLVVFMSSIALARRLGHPRRRQS</sequence>
<dbReference type="AlphaFoldDB" id="A0A2L2LMM2"/>
<evidence type="ECO:0000256" key="4">
    <source>
        <dbReference type="ARBA" id="ARBA00022475"/>
    </source>
</evidence>
<keyword evidence="10" id="KW-0614">Plasmid</keyword>
<dbReference type="EMBL" id="CP026928">
    <property type="protein sequence ID" value="AVH45577.1"/>
    <property type="molecule type" value="Genomic_DNA"/>
</dbReference>
<gene>
    <name evidence="10" type="ORF">At1D1609_55470</name>
</gene>
<feature type="transmembrane region" description="Helical" evidence="8">
    <location>
        <begin position="7"/>
        <end position="28"/>
    </location>
</feature>
<dbReference type="SUPFAM" id="SSF161098">
    <property type="entry name" value="MetI-like"/>
    <property type="match status" value="1"/>
</dbReference>
<feature type="transmembrane region" description="Helical" evidence="8">
    <location>
        <begin position="234"/>
        <end position="255"/>
    </location>
</feature>
<dbReference type="InterPro" id="IPR000515">
    <property type="entry name" value="MetI-like"/>
</dbReference>
<dbReference type="PANTHER" id="PTHR42929:SF5">
    <property type="entry name" value="ABC TRANSPORTER PERMEASE PROTEIN"/>
    <property type="match status" value="1"/>
</dbReference>
<geneLocation type="plasmid" evidence="11">
    <name>pat1d1609b</name>
</geneLocation>
<protein>
    <recommendedName>
        <fullName evidence="9">ABC transmembrane type-1 domain-containing protein</fullName>
    </recommendedName>
</protein>
<dbReference type="Proteomes" id="UP000237717">
    <property type="component" value="Plasmid pAt1D1609b"/>
</dbReference>
<proteinExistence type="inferred from homology"/>
<dbReference type="GO" id="GO:0055085">
    <property type="term" value="P:transmembrane transport"/>
    <property type="evidence" value="ECO:0007669"/>
    <property type="project" value="InterPro"/>
</dbReference>
<feature type="transmembrane region" description="Helical" evidence="8">
    <location>
        <begin position="130"/>
        <end position="155"/>
    </location>
</feature>
<evidence type="ECO:0000256" key="2">
    <source>
        <dbReference type="ARBA" id="ARBA00007069"/>
    </source>
</evidence>
<dbReference type="Gene3D" id="1.10.3720.10">
    <property type="entry name" value="MetI-like"/>
    <property type="match status" value="1"/>
</dbReference>
<dbReference type="PROSITE" id="PS50928">
    <property type="entry name" value="ABC_TM1"/>
    <property type="match status" value="1"/>
</dbReference>
<keyword evidence="6 8" id="KW-1133">Transmembrane helix</keyword>
<evidence type="ECO:0000256" key="1">
    <source>
        <dbReference type="ARBA" id="ARBA00004651"/>
    </source>
</evidence>
<evidence type="ECO:0000259" key="9">
    <source>
        <dbReference type="PROSITE" id="PS50928"/>
    </source>
</evidence>
<evidence type="ECO:0000256" key="3">
    <source>
        <dbReference type="ARBA" id="ARBA00022448"/>
    </source>
</evidence>
<keyword evidence="3" id="KW-0813">Transport</keyword>
<accession>A0A2L2LMM2</accession>
<evidence type="ECO:0000313" key="10">
    <source>
        <dbReference type="EMBL" id="AVH45577.1"/>
    </source>
</evidence>
<feature type="transmembrane region" description="Helical" evidence="8">
    <location>
        <begin position="182"/>
        <end position="207"/>
    </location>
</feature>
<evidence type="ECO:0000256" key="8">
    <source>
        <dbReference type="SAM" id="Phobius"/>
    </source>
</evidence>
<keyword evidence="4" id="KW-1003">Cell membrane</keyword>
<feature type="transmembrane region" description="Helical" evidence="8">
    <location>
        <begin position="48"/>
        <end position="74"/>
    </location>
</feature>
<feature type="domain" description="ABC transmembrane type-1" evidence="9">
    <location>
        <begin position="49"/>
        <end position="255"/>
    </location>
</feature>
<evidence type="ECO:0000256" key="6">
    <source>
        <dbReference type="ARBA" id="ARBA00022989"/>
    </source>
</evidence>
<comment type="subcellular location">
    <subcellularLocation>
        <location evidence="1">Cell membrane</location>
        <topology evidence="1">Multi-pass membrane protein</topology>
    </subcellularLocation>
</comment>
<dbReference type="InterPro" id="IPR035906">
    <property type="entry name" value="MetI-like_sf"/>
</dbReference>